<evidence type="ECO:0000256" key="3">
    <source>
        <dbReference type="ARBA" id="ARBA00022801"/>
    </source>
</evidence>
<feature type="domain" description="Ubiquitin-like protease family profile" evidence="6">
    <location>
        <begin position="622"/>
        <end position="786"/>
    </location>
</feature>
<dbReference type="EMBL" id="CAXLJM020000027">
    <property type="protein sequence ID" value="CAL8094418.1"/>
    <property type="molecule type" value="Genomic_DNA"/>
</dbReference>
<organism evidence="7 8">
    <name type="scientific">Orchesella dallaii</name>
    <dbReference type="NCBI Taxonomy" id="48710"/>
    <lineage>
        <taxon>Eukaryota</taxon>
        <taxon>Metazoa</taxon>
        <taxon>Ecdysozoa</taxon>
        <taxon>Arthropoda</taxon>
        <taxon>Hexapoda</taxon>
        <taxon>Collembola</taxon>
        <taxon>Entomobryomorpha</taxon>
        <taxon>Entomobryoidea</taxon>
        <taxon>Orchesellidae</taxon>
        <taxon>Orchesellinae</taxon>
        <taxon>Orchesella</taxon>
    </lineage>
</organism>
<evidence type="ECO:0000256" key="1">
    <source>
        <dbReference type="ARBA" id="ARBA00005234"/>
    </source>
</evidence>
<keyword evidence="4" id="KW-0788">Thiol protease</keyword>
<keyword evidence="2" id="KW-0645">Protease</keyword>
<evidence type="ECO:0000256" key="4">
    <source>
        <dbReference type="ARBA" id="ARBA00022807"/>
    </source>
</evidence>
<dbReference type="Proteomes" id="UP001642540">
    <property type="component" value="Unassembled WGS sequence"/>
</dbReference>
<dbReference type="InterPro" id="IPR038765">
    <property type="entry name" value="Papain-like_cys_pep_sf"/>
</dbReference>
<dbReference type="Pfam" id="PF02902">
    <property type="entry name" value="Peptidase_C48"/>
    <property type="match status" value="1"/>
</dbReference>
<evidence type="ECO:0000256" key="5">
    <source>
        <dbReference type="SAM" id="MobiDB-lite"/>
    </source>
</evidence>
<dbReference type="PROSITE" id="PS50600">
    <property type="entry name" value="ULP_PROTEASE"/>
    <property type="match status" value="1"/>
</dbReference>
<name>A0ABP1QFQ6_9HEXA</name>
<evidence type="ECO:0000313" key="8">
    <source>
        <dbReference type="Proteomes" id="UP001642540"/>
    </source>
</evidence>
<sequence length="818" mass="91606">MSGLRAVVTRVKDFITGVINPHQETDRNRNFPNSQGENRFAETHSRLFASSGGLSQKRPASHAFEPEITDDEDEEFPGLGPSYNFPVSKRQRADLGTEMSSKKPAYPCSSTSNYATRGSGRTPLLEGLKNQPWEFNFNFNNSRRKVGTKINDKDCAPKSDSGSVSVTAYAGSSQTADVNNFQNCSESTNTFSKAKVIHHIPIVRIQDQSVMGRVGSKGIPEVITLDDDSSSARPPVSPSRNEKALVVRPKISSPMKASKNRDQGGKILRYIDAVGKNIFGISKNSERSPSSAIRQHEKDKYKQLLEAFNVIHPSGVYSGKVPLFRSRVNRPELQVMYERQFQSSPTSGAVTITSRAKALVESTSSTSISGNISFPRLFSRPNKPIIGDKRPAILPSKDTPLVIDLEPDSNCREMVQFQPPISPITKCESSSFSSPTNSGNISAAGNYSNLEDALNNSALAEASVMLGAADGVEPTGSTAISEGSHNLENDEDISIIAERIVSKSRDSSINTLALEQTSCPYVDKRWLVDSQSSWRENQKYRDIRIQEEAGTMEILNRESTLQKGLEERIRRKLTLTEIIVLEEAPAELPELDDEIMAVIQRAKARGNDNDVLAQVRLLKDTISITRGDIRTLGPSQWLNDNVINTYMGLIVLRSKENTEFPKVFAFQTFFYPKLLKEGYSNSLKRWTRKDDIFAHDLIILPIHLGLHWCLACVDFRSKSIKYFDSLGGDNNKCLNSLLDYISKEMRERKQMELDKNEWSLHNVKGIPQQENGSDCGMFACKFAEYLSRDAEFSFTQEKMPYYRDRMIYELLKQDLMYP</sequence>
<evidence type="ECO:0000313" key="7">
    <source>
        <dbReference type="EMBL" id="CAL8094418.1"/>
    </source>
</evidence>
<dbReference type="SUPFAM" id="SSF54001">
    <property type="entry name" value="Cysteine proteinases"/>
    <property type="match status" value="1"/>
</dbReference>
<evidence type="ECO:0000256" key="2">
    <source>
        <dbReference type="ARBA" id="ARBA00022670"/>
    </source>
</evidence>
<protein>
    <recommendedName>
        <fullName evidence="6">Ubiquitin-like protease family profile domain-containing protein</fullName>
    </recommendedName>
</protein>
<dbReference type="PANTHER" id="PTHR12606">
    <property type="entry name" value="SENTRIN/SUMO-SPECIFIC PROTEASE"/>
    <property type="match status" value="1"/>
</dbReference>
<comment type="similarity">
    <text evidence="1">Belongs to the peptidase C48 family.</text>
</comment>
<dbReference type="InterPro" id="IPR003653">
    <property type="entry name" value="Peptidase_C48_C"/>
</dbReference>
<accession>A0ABP1QFQ6</accession>
<proteinExistence type="inferred from homology"/>
<comment type="caution">
    <text evidence="7">The sequence shown here is derived from an EMBL/GenBank/DDBJ whole genome shotgun (WGS) entry which is preliminary data.</text>
</comment>
<dbReference type="Gene3D" id="3.40.395.10">
    <property type="entry name" value="Adenoviral Proteinase, Chain A"/>
    <property type="match status" value="1"/>
</dbReference>
<feature type="region of interest" description="Disordered" evidence="5">
    <location>
        <begin position="224"/>
        <end position="243"/>
    </location>
</feature>
<evidence type="ECO:0000259" key="6">
    <source>
        <dbReference type="PROSITE" id="PS50600"/>
    </source>
</evidence>
<keyword evidence="8" id="KW-1185">Reference proteome</keyword>
<gene>
    <name evidence="7" type="ORF">ODALV1_LOCUS8768</name>
</gene>
<dbReference type="PANTHER" id="PTHR12606:SF141">
    <property type="entry name" value="GH15225P-RELATED"/>
    <property type="match status" value="1"/>
</dbReference>
<reference evidence="7 8" key="1">
    <citation type="submission" date="2024-08" db="EMBL/GenBank/DDBJ databases">
        <authorList>
            <person name="Cucini C."/>
            <person name="Frati F."/>
        </authorList>
    </citation>
    <scope>NUCLEOTIDE SEQUENCE [LARGE SCALE GENOMIC DNA]</scope>
</reference>
<keyword evidence="3" id="KW-0378">Hydrolase</keyword>